<evidence type="ECO:0000313" key="2">
    <source>
        <dbReference type="Proteomes" id="UP000460950"/>
    </source>
</evidence>
<name>A0A7K0JG16_PHOVU</name>
<dbReference type="RefSeq" id="WP_154577441.1">
    <property type="nucleotide sequence ID" value="NZ_VULU01000020.1"/>
</dbReference>
<gene>
    <name evidence="1" type="ORF">FYJ30_11705</name>
</gene>
<dbReference type="AlphaFoldDB" id="A0A7K0JG16"/>
<reference evidence="1 2" key="1">
    <citation type="submission" date="2019-09" db="EMBL/GenBank/DDBJ databases">
        <title>In-depth cultivation of the pig gut microbiome towards novel bacterial diversity and tailored functional studies.</title>
        <authorList>
            <person name="Wylensek D."/>
            <person name="Hitch T.C.A."/>
            <person name="Clavel T."/>
        </authorList>
    </citation>
    <scope>NUCLEOTIDE SEQUENCE [LARGE SCALE GENOMIC DNA]</scope>
    <source>
        <strain evidence="1 2">WCA-389-WT-3C</strain>
    </source>
</reference>
<organism evidence="1 2">
    <name type="scientific">Phocaeicola vulgatus</name>
    <name type="common">Bacteroides vulgatus</name>
    <dbReference type="NCBI Taxonomy" id="821"/>
    <lineage>
        <taxon>Bacteria</taxon>
        <taxon>Pseudomonadati</taxon>
        <taxon>Bacteroidota</taxon>
        <taxon>Bacteroidia</taxon>
        <taxon>Bacteroidales</taxon>
        <taxon>Bacteroidaceae</taxon>
        <taxon>Phocaeicola</taxon>
    </lineage>
</organism>
<evidence type="ECO:0000313" key="1">
    <source>
        <dbReference type="EMBL" id="MSS48949.1"/>
    </source>
</evidence>
<accession>A0A7K0JG16</accession>
<protein>
    <submittedName>
        <fullName evidence="1">Uncharacterized protein</fullName>
    </submittedName>
</protein>
<sequence>MSLENIDKKQLFREIAELMQPLYFPVHYDEDYIQKLAQHEYELFCKAISARYDFDYNKYIFEHDGHSPFDVIYDDIICELKSRMRRDPFLLQSEAIRQRLVTLVRQAVVRAGGCLGTFYKNLQIHHMEYKSGDMYDDVPAVVFRGGVACTAGGYESAMLYDIYLAPDDSLMCTVDDKDCSENDVPLDTLLLESLFEVVHWLRINHFLPDTDAPDWVCEECGSSDVETLAWIRPNENNSFADYLGIDDNGNNWCHHCEEHTSLVQFAGGEDSKSSSVS</sequence>
<comment type="caution">
    <text evidence="1">The sequence shown here is derived from an EMBL/GenBank/DDBJ whole genome shotgun (WGS) entry which is preliminary data.</text>
</comment>
<dbReference type="EMBL" id="VULU01000020">
    <property type="protein sequence ID" value="MSS48949.1"/>
    <property type="molecule type" value="Genomic_DNA"/>
</dbReference>
<proteinExistence type="predicted"/>
<dbReference type="Proteomes" id="UP000460950">
    <property type="component" value="Unassembled WGS sequence"/>
</dbReference>